<dbReference type="AlphaFoldDB" id="A0A1G9VC47"/>
<keyword evidence="1" id="KW-0732">Signal</keyword>
<evidence type="ECO:0000313" key="3">
    <source>
        <dbReference type="EMBL" id="SDM69739.1"/>
    </source>
</evidence>
<name>A0A1G9VC47_9PSED</name>
<dbReference type="Proteomes" id="UP000182470">
    <property type="component" value="Chromosome I"/>
</dbReference>
<keyword evidence="5" id="KW-1185">Reference proteome</keyword>
<protein>
    <recommendedName>
        <fullName evidence="6">Lipoprotein</fullName>
    </recommendedName>
</protein>
<accession>A0A1G9VC47</accession>
<evidence type="ECO:0000313" key="2">
    <source>
        <dbReference type="EMBL" id="KAF2408791.1"/>
    </source>
</evidence>
<dbReference type="RefSeq" id="WP_083355845.1">
    <property type="nucleotide sequence ID" value="NZ_JBJGXR010000029.1"/>
</dbReference>
<reference evidence="3 4" key="2">
    <citation type="submission" date="2016-10" db="EMBL/GenBank/DDBJ databases">
        <authorList>
            <person name="de Groot N.N."/>
        </authorList>
    </citation>
    <scope>NUCLEOTIDE SEQUENCE [LARGE SCALE GENOMIC DNA]</scope>
    <source>
        <strain evidence="3 4">BS2772</strain>
    </source>
</reference>
<feature type="chain" id="PRO_5009245698" description="Lipoprotein" evidence="1">
    <location>
        <begin position="20"/>
        <end position="193"/>
    </location>
</feature>
<dbReference type="Proteomes" id="UP000748067">
    <property type="component" value="Unassembled WGS sequence"/>
</dbReference>
<proteinExistence type="predicted"/>
<dbReference type="EMBL" id="LT629704">
    <property type="protein sequence ID" value="SDM69739.1"/>
    <property type="molecule type" value="Genomic_DNA"/>
</dbReference>
<organism evidence="3 4">
    <name type="scientific">Pseudomonas antarctica</name>
    <dbReference type="NCBI Taxonomy" id="219572"/>
    <lineage>
        <taxon>Bacteria</taxon>
        <taxon>Pseudomonadati</taxon>
        <taxon>Pseudomonadota</taxon>
        <taxon>Gammaproteobacteria</taxon>
        <taxon>Pseudomonadales</taxon>
        <taxon>Pseudomonadaceae</taxon>
        <taxon>Pseudomonas</taxon>
    </lineage>
</organism>
<feature type="signal peptide" evidence="1">
    <location>
        <begin position="1"/>
        <end position="19"/>
    </location>
</feature>
<dbReference type="PROSITE" id="PS51257">
    <property type="entry name" value="PROKAR_LIPOPROTEIN"/>
    <property type="match status" value="1"/>
</dbReference>
<dbReference type="EMBL" id="JXDI01000001">
    <property type="protein sequence ID" value="KAF2408791.1"/>
    <property type="molecule type" value="Genomic_DNA"/>
</dbReference>
<gene>
    <name evidence="2" type="ORF">PSAN_11900</name>
    <name evidence="3" type="ORF">SAMN04490179_0524</name>
</gene>
<evidence type="ECO:0000313" key="5">
    <source>
        <dbReference type="Proteomes" id="UP000748067"/>
    </source>
</evidence>
<sequence length="193" mass="21606">MRAFVICLALCFMAGCASKPDYYISPAPVTIPKTATYWLDTFNVEVRGESKHFMPDDKVRQELGVDLVNRLLNAKRYATSKQTADYLLDVDIVYVRHIIDSNGGLSNLVVSDGTILQSIDFGYKVKVKKADAEVLHFAQNRPGLVPNNWRGQPQQWKTIGGIITNTGNSSVERYFTGGLSDYILDDLRDIPSR</sequence>
<reference evidence="2 5" key="1">
    <citation type="submission" date="2015-01" db="EMBL/GenBank/DDBJ databases">
        <title>Genome Sequence of Pseudomonas antarctica CMS 35.</title>
        <authorList>
            <person name="Voget S."/>
            <person name="Chow J."/>
            <person name="Daniel R."/>
            <person name="Streit W."/>
        </authorList>
    </citation>
    <scope>NUCLEOTIDE SEQUENCE [LARGE SCALE GENOMIC DNA]</scope>
    <source>
        <strain evidence="2 5">CMS 35</strain>
    </source>
</reference>
<evidence type="ECO:0000313" key="4">
    <source>
        <dbReference type="Proteomes" id="UP000182470"/>
    </source>
</evidence>
<evidence type="ECO:0008006" key="6">
    <source>
        <dbReference type="Google" id="ProtNLM"/>
    </source>
</evidence>
<evidence type="ECO:0000256" key="1">
    <source>
        <dbReference type="SAM" id="SignalP"/>
    </source>
</evidence>
<dbReference type="OrthoDB" id="6961685at2"/>